<keyword evidence="2" id="KW-1185">Reference proteome</keyword>
<name>A0A3N2C0U7_9MICO</name>
<accession>A0A3N2C0U7</accession>
<protein>
    <recommendedName>
        <fullName evidence="3">Phage head morphogenesis domain-containing protein</fullName>
    </recommendedName>
</protein>
<gene>
    <name evidence="1" type="ORF">EDD42_1174</name>
</gene>
<evidence type="ECO:0000313" key="1">
    <source>
        <dbReference type="EMBL" id="ROR81122.1"/>
    </source>
</evidence>
<dbReference type="Proteomes" id="UP000266915">
    <property type="component" value="Unassembled WGS sequence"/>
</dbReference>
<proteinExistence type="predicted"/>
<evidence type="ECO:0000313" key="2">
    <source>
        <dbReference type="Proteomes" id="UP000266915"/>
    </source>
</evidence>
<dbReference type="EMBL" id="RKHL01000001">
    <property type="protein sequence ID" value="ROR81122.1"/>
    <property type="molecule type" value="Genomic_DNA"/>
</dbReference>
<comment type="caution">
    <text evidence="1">The sequence shown here is derived from an EMBL/GenBank/DDBJ whole genome shotgun (WGS) entry which is preliminary data.</text>
</comment>
<sequence length="275" mass="29893">MLAVATPEQVIVGYNDAVHAVRQRVETFARLAWLGAGSWRDADIDRLVRLIVPRVQAGQVLTAQLTSAYLASLETVRTGERVAPALVSRDVVTTARGVPAEDVYRRPAVTMYTALSNGAQVKDAIEQGVNRLVSLVGTDHQLAKTSQARSSLTGRGFTYMRRTLTGRENCALCAIASTQRYRVQNLMPIHPGCDCGVDTVEAGSDPGQVLEPERLETIHAAIENEFGGTDRGARYLDGGNSRSDLLDLVTVHEHGEYGPTLAWREQHFTGPDALN</sequence>
<reference evidence="1 2" key="1">
    <citation type="submission" date="2018-11" db="EMBL/GenBank/DDBJ databases">
        <title>Sequencing the genomes of 1000 actinobacteria strains.</title>
        <authorList>
            <person name="Klenk H.-P."/>
        </authorList>
    </citation>
    <scope>NUCLEOTIDE SEQUENCE [LARGE SCALE GENOMIC DNA]</scope>
    <source>
        <strain evidence="1 2">DSM 14012</strain>
    </source>
</reference>
<evidence type="ECO:0008006" key="3">
    <source>
        <dbReference type="Google" id="ProtNLM"/>
    </source>
</evidence>
<organism evidence="1 2">
    <name type="scientific">Plantibacter flavus</name>
    <dbReference type="NCBI Taxonomy" id="150123"/>
    <lineage>
        <taxon>Bacteria</taxon>
        <taxon>Bacillati</taxon>
        <taxon>Actinomycetota</taxon>
        <taxon>Actinomycetes</taxon>
        <taxon>Micrococcales</taxon>
        <taxon>Microbacteriaceae</taxon>
        <taxon>Plantibacter</taxon>
    </lineage>
</organism>
<dbReference type="AlphaFoldDB" id="A0A3N2C0U7"/>